<evidence type="ECO:0000313" key="3">
    <source>
        <dbReference type="WBParaSite" id="PSU_v2.g12775.t1"/>
    </source>
</evidence>
<organism evidence="2 3">
    <name type="scientific">Panagrolaimus superbus</name>
    <dbReference type="NCBI Taxonomy" id="310955"/>
    <lineage>
        <taxon>Eukaryota</taxon>
        <taxon>Metazoa</taxon>
        <taxon>Ecdysozoa</taxon>
        <taxon>Nematoda</taxon>
        <taxon>Chromadorea</taxon>
        <taxon>Rhabditida</taxon>
        <taxon>Tylenchina</taxon>
        <taxon>Panagrolaimomorpha</taxon>
        <taxon>Panagrolaimoidea</taxon>
        <taxon>Panagrolaimidae</taxon>
        <taxon>Panagrolaimus</taxon>
    </lineage>
</organism>
<accession>A0A914Y1W8</accession>
<sequence>MVNELLLFFAFVSLTFGTPTISPVNNAFASLQIADLFRITQSGNNFTIIDYLSQRKKNVCMDYKNKIVSFNV</sequence>
<name>A0A914Y1W8_9BILA</name>
<dbReference type="Proteomes" id="UP000887577">
    <property type="component" value="Unplaced"/>
</dbReference>
<feature type="signal peptide" evidence="1">
    <location>
        <begin position="1"/>
        <end position="17"/>
    </location>
</feature>
<keyword evidence="2" id="KW-1185">Reference proteome</keyword>
<dbReference type="AlphaFoldDB" id="A0A914Y1W8"/>
<evidence type="ECO:0000256" key="1">
    <source>
        <dbReference type="SAM" id="SignalP"/>
    </source>
</evidence>
<proteinExistence type="predicted"/>
<protein>
    <submittedName>
        <fullName evidence="3">Uncharacterized protein</fullName>
    </submittedName>
</protein>
<dbReference type="WBParaSite" id="PSU_v2.g12775.t1">
    <property type="protein sequence ID" value="PSU_v2.g12775.t1"/>
    <property type="gene ID" value="PSU_v2.g12775"/>
</dbReference>
<feature type="chain" id="PRO_5037826461" evidence="1">
    <location>
        <begin position="18"/>
        <end position="72"/>
    </location>
</feature>
<reference evidence="3" key="1">
    <citation type="submission" date="2022-11" db="UniProtKB">
        <authorList>
            <consortium name="WormBaseParasite"/>
        </authorList>
    </citation>
    <scope>IDENTIFICATION</scope>
</reference>
<evidence type="ECO:0000313" key="2">
    <source>
        <dbReference type="Proteomes" id="UP000887577"/>
    </source>
</evidence>
<keyword evidence="1" id="KW-0732">Signal</keyword>